<evidence type="ECO:0000256" key="7">
    <source>
        <dbReference type="ARBA" id="ARBA00023136"/>
    </source>
</evidence>
<organism evidence="12 13">
    <name type="scientific">Burkholderia mayonis</name>
    <dbReference type="NCBI Taxonomy" id="1385591"/>
    <lineage>
        <taxon>Bacteria</taxon>
        <taxon>Pseudomonadati</taxon>
        <taxon>Pseudomonadota</taxon>
        <taxon>Betaproteobacteria</taxon>
        <taxon>Burkholderiales</taxon>
        <taxon>Burkholderiaceae</taxon>
        <taxon>Burkholderia</taxon>
        <taxon>pseudomallei group</taxon>
    </lineage>
</organism>
<reference evidence="12 13" key="1">
    <citation type="submission" date="2015-12" db="EMBL/GenBank/DDBJ databases">
        <title>Diversity of Burkholderia near neighbor genomes.</title>
        <authorList>
            <person name="Sahl J."/>
            <person name="Wagner D."/>
            <person name="Keim P."/>
        </authorList>
    </citation>
    <scope>NUCLEOTIDE SEQUENCE [LARGE SCALE GENOMIC DNA]</scope>
    <source>
        <strain evidence="12 13">BDU6</strain>
    </source>
</reference>
<protein>
    <submittedName>
        <fullName evidence="12">Multidrug resistance protein B</fullName>
    </submittedName>
</protein>
<dbReference type="KEGG" id="buu:WS70_24535"/>
<dbReference type="SUPFAM" id="SSF103473">
    <property type="entry name" value="MFS general substrate transporter"/>
    <property type="match status" value="1"/>
</dbReference>
<keyword evidence="5 9" id="KW-0812">Transmembrane</keyword>
<dbReference type="AlphaFoldDB" id="A0A1B4FQ59"/>
<dbReference type="Gene3D" id="1.20.1720.10">
    <property type="entry name" value="Multidrug resistance protein D"/>
    <property type="match status" value="1"/>
</dbReference>
<feature type="domain" description="Major facilitator superfamily (MFS) profile" evidence="10">
    <location>
        <begin position="35"/>
        <end position="522"/>
    </location>
</feature>
<evidence type="ECO:0000256" key="1">
    <source>
        <dbReference type="ARBA" id="ARBA00004651"/>
    </source>
</evidence>
<feature type="region of interest" description="Disordered" evidence="8">
    <location>
        <begin position="1"/>
        <end position="22"/>
    </location>
</feature>
<dbReference type="RefSeq" id="WP_059598079.1">
    <property type="nucleotide sequence ID" value="NZ_CP013387.1"/>
</dbReference>
<feature type="transmembrane region" description="Helical" evidence="9">
    <location>
        <begin position="292"/>
        <end position="314"/>
    </location>
</feature>
<feature type="transmembrane region" description="Helical" evidence="9">
    <location>
        <begin position="32"/>
        <end position="60"/>
    </location>
</feature>
<dbReference type="Pfam" id="PF07690">
    <property type="entry name" value="MFS_1"/>
    <property type="match status" value="1"/>
</dbReference>
<feature type="transmembrane region" description="Helical" evidence="9">
    <location>
        <begin position="326"/>
        <end position="348"/>
    </location>
</feature>
<dbReference type="KEGG" id="buu:WS70_20200"/>
<feature type="transmembrane region" description="Helical" evidence="9">
    <location>
        <begin position="221"/>
        <end position="240"/>
    </location>
</feature>
<feature type="transmembrane region" description="Helical" evidence="9">
    <location>
        <begin position="392"/>
        <end position="410"/>
    </location>
</feature>
<dbReference type="GO" id="GO:0005886">
    <property type="term" value="C:plasma membrane"/>
    <property type="evidence" value="ECO:0007669"/>
    <property type="project" value="UniProtKB-SubCell"/>
</dbReference>
<keyword evidence="6 9" id="KW-1133">Transmembrane helix</keyword>
<comment type="similarity">
    <text evidence="2">Belongs to the major facilitator superfamily. EmrB family.</text>
</comment>
<dbReference type="PANTHER" id="PTHR42718:SF9">
    <property type="entry name" value="MAJOR FACILITATOR SUPERFAMILY MULTIDRUG TRANSPORTER MFSC"/>
    <property type="match status" value="1"/>
</dbReference>
<evidence type="ECO:0000256" key="2">
    <source>
        <dbReference type="ARBA" id="ARBA00008537"/>
    </source>
</evidence>
<evidence type="ECO:0000256" key="5">
    <source>
        <dbReference type="ARBA" id="ARBA00022692"/>
    </source>
</evidence>
<name>A0A1B4FQ59_9BURK</name>
<keyword evidence="7 9" id="KW-0472">Membrane</keyword>
<evidence type="ECO:0000256" key="9">
    <source>
        <dbReference type="SAM" id="Phobius"/>
    </source>
</evidence>
<dbReference type="EMBL" id="CP013387">
    <property type="protein sequence ID" value="AOJ05798.1"/>
    <property type="molecule type" value="Genomic_DNA"/>
</dbReference>
<dbReference type="EMBL" id="CP013387">
    <property type="protein sequence ID" value="AOJ05709.1"/>
    <property type="molecule type" value="Genomic_DNA"/>
</dbReference>
<sequence length="529" mass="56771">MSARVPANDADSAASLPSHNEPAARPLRGARLALLTFALSLATFIEVLDSTVANVAVPAISGSLGVSNSQGTWVISSYSVAAAIAVPLTGWLARRVGELRLFVGSVILFTLTSLLCGLARDLEMLVACRALQGLCSGPMVPLSQTILMRSFPPAKRTLALALWGMTVLLAPIFGPVVGGWLIDNFSWPWIFLINLPIGLFSFAVCTLMLHPEAQRGEASPIDVPGIVLLVIGVGALQVMLDLGRDRGWFDSSLITTLAITAAVSLTSLLIWEAGEVHPVVDLSLFRERTFTFCVVIISLGMMSFSVVGVVFPLWLQAVMGYTAYQAGLATASMGVLALVFSILVGLYASRVDARVLVTFGFGVFAGVMWWSTHFTLTMTFAQVATPRLIQGIGLPCFFIPLTAATLSRVPDDKLAAASSLSNFLRTLSAAFGTALSVTWWDNRATYHYAVVSQSVTRASENTQRYVDTLHAMGMHGARELSSLHQVVRQQAYMMATNDMFYMASGTCLLLAGLMWLTRPKRGAATTLGH</sequence>
<dbReference type="PANTHER" id="PTHR42718">
    <property type="entry name" value="MAJOR FACILITATOR SUPERFAMILY MULTIDRUG TRANSPORTER MFSC"/>
    <property type="match status" value="1"/>
</dbReference>
<evidence type="ECO:0000256" key="8">
    <source>
        <dbReference type="SAM" id="MobiDB-lite"/>
    </source>
</evidence>
<keyword evidence="4" id="KW-1003">Cell membrane</keyword>
<dbReference type="Proteomes" id="UP000062519">
    <property type="component" value="Chromosome 2"/>
</dbReference>
<dbReference type="Gene3D" id="1.20.1250.20">
    <property type="entry name" value="MFS general substrate transporter like domains"/>
    <property type="match status" value="1"/>
</dbReference>
<dbReference type="InterPro" id="IPR036259">
    <property type="entry name" value="MFS_trans_sf"/>
</dbReference>
<feature type="transmembrane region" description="Helical" evidence="9">
    <location>
        <begin position="355"/>
        <end position="372"/>
    </location>
</feature>
<evidence type="ECO:0000313" key="13">
    <source>
        <dbReference type="Proteomes" id="UP000062519"/>
    </source>
</evidence>
<dbReference type="InterPro" id="IPR004638">
    <property type="entry name" value="EmrB-like"/>
</dbReference>
<dbReference type="PROSITE" id="PS50850">
    <property type="entry name" value="MFS"/>
    <property type="match status" value="1"/>
</dbReference>
<feature type="transmembrane region" description="Helical" evidence="9">
    <location>
        <begin position="72"/>
        <end position="93"/>
    </location>
</feature>
<comment type="subcellular location">
    <subcellularLocation>
        <location evidence="1">Cell membrane</location>
        <topology evidence="1">Multi-pass membrane protein</topology>
    </subcellularLocation>
</comment>
<feature type="transmembrane region" description="Helical" evidence="9">
    <location>
        <begin position="188"/>
        <end position="209"/>
    </location>
</feature>
<dbReference type="PRINTS" id="PR01036">
    <property type="entry name" value="TCRTETB"/>
</dbReference>
<feature type="transmembrane region" description="Helical" evidence="9">
    <location>
        <begin position="252"/>
        <end position="271"/>
    </location>
</feature>
<dbReference type="InterPro" id="IPR011701">
    <property type="entry name" value="MFS"/>
</dbReference>
<evidence type="ECO:0000313" key="11">
    <source>
        <dbReference type="EMBL" id="AOJ05709.1"/>
    </source>
</evidence>
<proteinExistence type="inferred from homology"/>
<evidence type="ECO:0000256" key="6">
    <source>
        <dbReference type="ARBA" id="ARBA00022989"/>
    </source>
</evidence>
<accession>A0A1B4FQ59</accession>
<evidence type="ECO:0000313" key="12">
    <source>
        <dbReference type="EMBL" id="AOJ05798.1"/>
    </source>
</evidence>
<evidence type="ECO:0000259" key="10">
    <source>
        <dbReference type="PROSITE" id="PS50850"/>
    </source>
</evidence>
<dbReference type="InterPro" id="IPR020846">
    <property type="entry name" value="MFS_dom"/>
</dbReference>
<keyword evidence="13" id="KW-1185">Reference proteome</keyword>
<feature type="transmembrane region" description="Helical" evidence="9">
    <location>
        <begin position="422"/>
        <end position="440"/>
    </location>
</feature>
<gene>
    <name evidence="12" type="primary">emrB</name>
    <name evidence="11" type="ORF">WS70_20200</name>
    <name evidence="12" type="ORF">WS70_24535</name>
</gene>
<feature type="transmembrane region" description="Helical" evidence="9">
    <location>
        <begin position="499"/>
        <end position="517"/>
    </location>
</feature>
<dbReference type="GO" id="GO:0022857">
    <property type="term" value="F:transmembrane transporter activity"/>
    <property type="evidence" value="ECO:0007669"/>
    <property type="project" value="InterPro"/>
</dbReference>
<dbReference type="NCBIfam" id="TIGR00711">
    <property type="entry name" value="efflux_EmrB"/>
    <property type="match status" value="1"/>
</dbReference>
<evidence type="ECO:0000256" key="4">
    <source>
        <dbReference type="ARBA" id="ARBA00022475"/>
    </source>
</evidence>
<dbReference type="CDD" id="cd17503">
    <property type="entry name" value="MFS_LmrB_MDR_like"/>
    <property type="match status" value="1"/>
</dbReference>
<evidence type="ECO:0000256" key="3">
    <source>
        <dbReference type="ARBA" id="ARBA00022448"/>
    </source>
</evidence>
<keyword evidence="3" id="KW-0813">Transport</keyword>
<feature type="transmembrane region" description="Helical" evidence="9">
    <location>
        <begin position="158"/>
        <end position="182"/>
    </location>
</feature>